<evidence type="ECO:0000313" key="1">
    <source>
        <dbReference type="EMBL" id="KAJ0177825.1"/>
    </source>
</evidence>
<name>A0ACC1D1R9_9NEOP</name>
<comment type="caution">
    <text evidence="1">The sequence shown here is derived from an EMBL/GenBank/DDBJ whole genome shotgun (WGS) entry which is preliminary data.</text>
</comment>
<dbReference type="EMBL" id="CM034397">
    <property type="protein sequence ID" value="KAJ0177825.1"/>
    <property type="molecule type" value="Genomic_DNA"/>
</dbReference>
<keyword evidence="2" id="KW-1185">Reference proteome</keyword>
<organism evidence="1 2">
    <name type="scientific">Dendrolimus kikuchii</name>
    <dbReference type="NCBI Taxonomy" id="765133"/>
    <lineage>
        <taxon>Eukaryota</taxon>
        <taxon>Metazoa</taxon>
        <taxon>Ecdysozoa</taxon>
        <taxon>Arthropoda</taxon>
        <taxon>Hexapoda</taxon>
        <taxon>Insecta</taxon>
        <taxon>Pterygota</taxon>
        <taxon>Neoptera</taxon>
        <taxon>Endopterygota</taxon>
        <taxon>Lepidoptera</taxon>
        <taxon>Glossata</taxon>
        <taxon>Ditrysia</taxon>
        <taxon>Bombycoidea</taxon>
        <taxon>Lasiocampidae</taxon>
        <taxon>Dendrolimus</taxon>
    </lineage>
</organism>
<sequence>MPPVPVRPSVSVLLSTLQKNCSIPFLSTQINSKVNECLGAQDNEIQRIKCLIFYDINSQLCAAANTSKLALKDDYSAQLNVVQDVNTLCNEAKDWVFSNISGYSNYKAGVENVFKRQGTCGQVCGKNDLSGNANEYCKYYKWGTEMLRSQVISTTTTTQASSVVAEVISGKKPVEMASNSDQKGVTTLNKDLVDLKIKHDSSSPELKHKETSSKSTLNEKNESISSAQAPPNVTGVSLPANKLVTVAGGVSKIETNSNISKQEKPPLDSGDGNVNQIEINKSQSGHDYVQYVPPNSEKDKDPVLDVPNTKDQGDTGLGSDGLDDTHYDNVDDTEDGADIKTEEDKKQDLVAPAPITGNKLPVDEIESFGPVKGGYYASTNQDGYSDDDDHFFTFFLITVIMVVLFYVLYHNKNKVSKVFFGLMVEGRQAGRRRNSRGHAYRRLDTLEQAMSGNASAPPSKIIY</sequence>
<proteinExistence type="predicted"/>
<reference evidence="1 2" key="1">
    <citation type="journal article" date="2021" name="Front. Genet.">
        <title>Chromosome-Level Genome Assembly Reveals Significant Gene Expansion in the Toll and IMD Signaling Pathways of Dendrolimus kikuchii.</title>
        <authorList>
            <person name="Zhou J."/>
            <person name="Wu P."/>
            <person name="Xiong Z."/>
            <person name="Liu N."/>
            <person name="Zhao N."/>
            <person name="Ji M."/>
            <person name="Qiu Y."/>
            <person name="Yang B."/>
        </authorList>
    </citation>
    <scope>NUCLEOTIDE SEQUENCE [LARGE SCALE GENOMIC DNA]</scope>
    <source>
        <strain evidence="1">Ann1</strain>
    </source>
</reference>
<protein>
    <submittedName>
        <fullName evidence="1">Uncharacterized protein</fullName>
    </submittedName>
</protein>
<evidence type="ECO:0000313" key="2">
    <source>
        <dbReference type="Proteomes" id="UP000824533"/>
    </source>
</evidence>
<gene>
    <name evidence="1" type="ORF">K1T71_006698</name>
</gene>
<dbReference type="Proteomes" id="UP000824533">
    <property type="component" value="Linkage Group LG11"/>
</dbReference>
<accession>A0ACC1D1R9</accession>